<keyword evidence="3" id="KW-1185">Reference proteome</keyword>
<evidence type="ECO:0000313" key="3">
    <source>
        <dbReference type="Proteomes" id="UP001197214"/>
    </source>
</evidence>
<dbReference type="EMBL" id="JAHWZX010000015">
    <property type="protein sequence ID" value="MBW4331932.1"/>
    <property type="molecule type" value="Genomic_DNA"/>
</dbReference>
<reference evidence="2 3" key="1">
    <citation type="submission" date="2021-07" db="EMBL/GenBank/DDBJ databases">
        <title>Stakelama flava sp. nov., a novel endophytic bacterium isolated from branch of Kandelia candel.</title>
        <authorList>
            <person name="Tuo L."/>
        </authorList>
    </citation>
    <scope>NUCLEOTIDE SEQUENCE [LARGE SCALE GENOMIC DNA]</scope>
    <source>
        <strain evidence="2 3">CBK3Z-3</strain>
    </source>
</reference>
<gene>
    <name evidence="2" type="ORF">KY084_13750</name>
</gene>
<keyword evidence="1" id="KW-0472">Membrane</keyword>
<evidence type="ECO:0008006" key="4">
    <source>
        <dbReference type="Google" id="ProtNLM"/>
    </source>
</evidence>
<dbReference type="RefSeq" id="WP_219239057.1">
    <property type="nucleotide sequence ID" value="NZ_JAHWZX010000015.1"/>
</dbReference>
<evidence type="ECO:0000256" key="1">
    <source>
        <dbReference type="SAM" id="Phobius"/>
    </source>
</evidence>
<sequence length="128" mass="13450">MRKLLGVLIGVGIGFVITFMLESLGHLLFPMPPGTDISAPDLLDHIPLGAKLMVVAAWFTGALAGAYVGQRVGGWLWSGWVVVGILMLAGISTLFMIPHPLWMQAAALVAPILGGLVADRLPGGRVAR</sequence>
<name>A0ABS6XNX9_9SPHN</name>
<proteinExistence type="predicted"/>
<organism evidence="2 3">
    <name type="scientific">Stakelama flava</name>
    <dbReference type="NCBI Taxonomy" id="2860338"/>
    <lineage>
        <taxon>Bacteria</taxon>
        <taxon>Pseudomonadati</taxon>
        <taxon>Pseudomonadota</taxon>
        <taxon>Alphaproteobacteria</taxon>
        <taxon>Sphingomonadales</taxon>
        <taxon>Sphingomonadaceae</taxon>
        <taxon>Stakelama</taxon>
    </lineage>
</organism>
<dbReference type="Proteomes" id="UP001197214">
    <property type="component" value="Unassembled WGS sequence"/>
</dbReference>
<feature type="transmembrane region" description="Helical" evidence="1">
    <location>
        <begin position="101"/>
        <end position="118"/>
    </location>
</feature>
<feature type="transmembrane region" description="Helical" evidence="1">
    <location>
        <begin position="49"/>
        <end position="68"/>
    </location>
</feature>
<accession>A0ABS6XNX9</accession>
<comment type="caution">
    <text evidence="2">The sequence shown here is derived from an EMBL/GenBank/DDBJ whole genome shotgun (WGS) entry which is preliminary data.</text>
</comment>
<evidence type="ECO:0000313" key="2">
    <source>
        <dbReference type="EMBL" id="MBW4331932.1"/>
    </source>
</evidence>
<feature type="transmembrane region" description="Helical" evidence="1">
    <location>
        <begin position="75"/>
        <end position="95"/>
    </location>
</feature>
<keyword evidence="1" id="KW-1133">Transmembrane helix</keyword>
<keyword evidence="1" id="KW-0812">Transmembrane</keyword>
<protein>
    <recommendedName>
        <fullName evidence="4">Major facilitator superfamily (MFS) profile domain-containing protein</fullName>
    </recommendedName>
</protein>
<feature type="transmembrane region" description="Helical" evidence="1">
    <location>
        <begin position="7"/>
        <end position="29"/>
    </location>
</feature>